<sequence length="136" mass="15655">MHPFFDEIPYFVNFQGSMRLQNELGRKGEDLAAGCLEMKGYTILERNYRFGKAEIDLIARKGNTLAVVEVKMRRAGHLQSLNDTIGYKKKSLLIQAADHYVLANTLEVEVRFDIVYILHHDTRHSLEHLEGAFSPY</sequence>
<name>A0ABQ1QW25_9FLAO</name>
<accession>A0ABQ1QW25</accession>
<dbReference type="InterPro" id="IPR011335">
    <property type="entry name" value="Restrct_endonuc-II-like"/>
</dbReference>
<dbReference type="Proteomes" id="UP000625780">
    <property type="component" value="Unassembled WGS sequence"/>
</dbReference>
<evidence type="ECO:0000313" key="3">
    <source>
        <dbReference type="EMBL" id="GGD47894.1"/>
    </source>
</evidence>
<evidence type="ECO:0000313" key="4">
    <source>
        <dbReference type="Proteomes" id="UP000625780"/>
    </source>
</evidence>
<comment type="similarity">
    <text evidence="1 2">Belongs to the UPF0102 family.</text>
</comment>
<dbReference type="HAMAP" id="MF_00048">
    <property type="entry name" value="UPF0102"/>
    <property type="match status" value="1"/>
</dbReference>
<evidence type="ECO:0000256" key="1">
    <source>
        <dbReference type="ARBA" id="ARBA00006738"/>
    </source>
</evidence>
<dbReference type="Pfam" id="PF02021">
    <property type="entry name" value="UPF0102"/>
    <property type="match status" value="1"/>
</dbReference>
<dbReference type="InterPro" id="IPR003509">
    <property type="entry name" value="UPF0102_YraN-like"/>
</dbReference>
<gene>
    <name evidence="3" type="ORF">GCM10011361_13350</name>
</gene>
<dbReference type="Gene3D" id="3.40.1350.10">
    <property type="match status" value="1"/>
</dbReference>
<comment type="caution">
    <text evidence="3">The sequence shown here is derived from an EMBL/GenBank/DDBJ whole genome shotgun (WGS) entry which is preliminary data.</text>
</comment>
<organism evidence="3 4">
    <name type="scientific">Muriicola marianensis</name>
    <dbReference type="NCBI Taxonomy" id="1324801"/>
    <lineage>
        <taxon>Bacteria</taxon>
        <taxon>Pseudomonadati</taxon>
        <taxon>Bacteroidota</taxon>
        <taxon>Flavobacteriia</taxon>
        <taxon>Flavobacteriales</taxon>
        <taxon>Flavobacteriaceae</taxon>
        <taxon>Muriicola</taxon>
    </lineage>
</organism>
<proteinExistence type="inferred from homology"/>
<dbReference type="CDD" id="cd20736">
    <property type="entry name" value="PoNe_Nuclease"/>
    <property type="match status" value="1"/>
</dbReference>
<reference evidence="4" key="1">
    <citation type="journal article" date="2019" name="Int. J. Syst. Evol. Microbiol.">
        <title>The Global Catalogue of Microorganisms (GCM) 10K type strain sequencing project: providing services to taxonomists for standard genome sequencing and annotation.</title>
        <authorList>
            <consortium name="The Broad Institute Genomics Platform"/>
            <consortium name="The Broad Institute Genome Sequencing Center for Infectious Disease"/>
            <person name="Wu L."/>
            <person name="Ma J."/>
        </authorList>
    </citation>
    <scope>NUCLEOTIDE SEQUENCE [LARGE SCALE GENOMIC DNA]</scope>
    <source>
        <strain evidence="4">CGMCC 1.12606</strain>
    </source>
</reference>
<dbReference type="SUPFAM" id="SSF52980">
    <property type="entry name" value="Restriction endonuclease-like"/>
    <property type="match status" value="1"/>
</dbReference>
<dbReference type="PANTHER" id="PTHR34039">
    <property type="entry name" value="UPF0102 PROTEIN YRAN"/>
    <property type="match status" value="1"/>
</dbReference>
<protein>
    <recommendedName>
        <fullName evidence="2">UPF0102 protein GCM10011361_13350</fullName>
    </recommendedName>
</protein>
<keyword evidence="4" id="KW-1185">Reference proteome</keyword>
<dbReference type="PANTHER" id="PTHR34039:SF1">
    <property type="entry name" value="UPF0102 PROTEIN YRAN"/>
    <property type="match status" value="1"/>
</dbReference>
<evidence type="ECO:0000256" key="2">
    <source>
        <dbReference type="HAMAP-Rule" id="MF_00048"/>
    </source>
</evidence>
<dbReference type="EMBL" id="BMFH01000001">
    <property type="protein sequence ID" value="GGD47894.1"/>
    <property type="molecule type" value="Genomic_DNA"/>
</dbReference>
<dbReference type="InterPro" id="IPR011856">
    <property type="entry name" value="tRNA_endonuc-like_dom_sf"/>
</dbReference>